<dbReference type="Gene3D" id="1.10.3210.10">
    <property type="entry name" value="Hypothetical protein af1432"/>
    <property type="match status" value="2"/>
</dbReference>
<evidence type="ECO:0000313" key="3">
    <source>
        <dbReference type="Proteomes" id="UP000190395"/>
    </source>
</evidence>
<evidence type="ECO:0000313" key="2">
    <source>
        <dbReference type="EMBL" id="SJZ82638.1"/>
    </source>
</evidence>
<dbReference type="GeneID" id="303367562"/>
<gene>
    <name evidence="2" type="ORF">SAMN02745152_01325</name>
</gene>
<dbReference type="AlphaFoldDB" id="A0A1T4NV74"/>
<keyword evidence="3" id="KW-1185">Reference proteome</keyword>
<organism evidence="2 3">
    <name type="scientific">Treponema berlinense</name>
    <dbReference type="NCBI Taxonomy" id="225004"/>
    <lineage>
        <taxon>Bacteria</taxon>
        <taxon>Pseudomonadati</taxon>
        <taxon>Spirochaetota</taxon>
        <taxon>Spirochaetia</taxon>
        <taxon>Spirochaetales</taxon>
        <taxon>Treponemataceae</taxon>
        <taxon>Treponema</taxon>
    </lineage>
</organism>
<dbReference type="Pfam" id="PF13023">
    <property type="entry name" value="HD_3"/>
    <property type="match status" value="1"/>
</dbReference>
<keyword evidence="2" id="KW-0378">Hydrolase</keyword>
<feature type="domain" description="HD" evidence="1">
    <location>
        <begin position="201"/>
        <end position="381"/>
    </location>
</feature>
<name>A0A1T4NV74_9SPIR</name>
<accession>A0A1T4NV74</accession>
<sequence length="412" mass="48303">MLNKKFILKLFEGFSIQRWNDLVRPFELVEMDKAAERMIVAYIIGKYEEKAGNKIDWEWIINASLFELLKKIALCDIKSPVQQMIRRQFPQEYLKLNEWVLKQYKDIIEDEALYSDFTLYIARTAGNFPMPKELELSARVLRAAHKFASMRELQMIECVNEEERIVKIKKDLNQEIQKYLDLRGMQLLVTRQRPFDFIMMIEQLRFQTRWNQTPRIPKTSVLGHCYFVAALTVLLMRDTKVKMCPKRLFNDFFSALFHDLPEAVTRDIISPVKQATDALPDIVKKIEDEIVNRELVPLMDDFYADEIIYFTNDEFSNRIQQKQKNGNTKVQKVEWEDLNGKYNSDEFNPVDGKTVRLADHLSALIEADRSIKYGITSAHLRGGRKHTLNGYAKGLVINGIEIRKIFDDVVSD</sequence>
<dbReference type="EMBL" id="FUXC01000007">
    <property type="protein sequence ID" value="SJZ82638.1"/>
    <property type="molecule type" value="Genomic_DNA"/>
</dbReference>
<dbReference type="InterPro" id="IPR006674">
    <property type="entry name" value="HD_domain"/>
</dbReference>
<protein>
    <submittedName>
        <fullName evidence="2">Putative hydrolases of HD superfamily</fullName>
    </submittedName>
</protein>
<dbReference type="OrthoDB" id="9812744at2"/>
<proteinExistence type="predicted"/>
<dbReference type="Proteomes" id="UP000190395">
    <property type="component" value="Unassembled WGS sequence"/>
</dbReference>
<dbReference type="SUPFAM" id="SSF109604">
    <property type="entry name" value="HD-domain/PDEase-like"/>
    <property type="match status" value="1"/>
</dbReference>
<dbReference type="GO" id="GO:0016787">
    <property type="term" value="F:hydrolase activity"/>
    <property type="evidence" value="ECO:0007669"/>
    <property type="project" value="UniProtKB-KW"/>
</dbReference>
<reference evidence="2 3" key="1">
    <citation type="submission" date="2017-02" db="EMBL/GenBank/DDBJ databases">
        <authorList>
            <person name="Peterson S.W."/>
        </authorList>
    </citation>
    <scope>NUCLEOTIDE SEQUENCE [LARGE SCALE GENOMIC DNA]</scope>
    <source>
        <strain evidence="2 3">ATCC BAA-909</strain>
    </source>
</reference>
<dbReference type="STRING" id="225004.SAMN02745152_01325"/>
<evidence type="ECO:0000259" key="1">
    <source>
        <dbReference type="Pfam" id="PF13023"/>
    </source>
</evidence>
<dbReference type="RefSeq" id="WP_078931070.1">
    <property type="nucleotide sequence ID" value="NZ_FUXC01000007.1"/>
</dbReference>